<keyword evidence="1" id="KW-0175">Coiled coil</keyword>
<evidence type="ECO:0000256" key="1">
    <source>
        <dbReference type="SAM" id="Coils"/>
    </source>
</evidence>
<dbReference type="EMBL" id="JAMPKX010000027">
    <property type="protein sequence ID" value="MEP0950312.1"/>
    <property type="molecule type" value="Genomic_DNA"/>
</dbReference>
<evidence type="ECO:0000313" key="4">
    <source>
        <dbReference type="Proteomes" id="UP001482513"/>
    </source>
</evidence>
<name>A0ABV0KEJ8_9CYAN</name>
<feature type="region of interest" description="Disordered" evidence="2">
    <location>
        <begin position="221"/>
        <end position="247"/>
    </location>
</feature>
<evidence type="ECO:0000256" key="2">
    <source>
        <dbReference type="SAM" id="MobiDB-lite"/>
    </source>
</evidence>
<sequence>MDENLLMAQGILADLQNRMAGGLSQEQALAQILGEAPDDDTPSRPEIREFPAIPAVPGQEALMFGEMTASLRRQTEHYEQEARRLRQEREAMEQGHQAQLAQLQAQQQAQMRGQGAGGIAEWDTKSLRHLDPATMDGNISVGDLGRLSDEQWVALATGDQGRNRMQAIAGLLSDSDRAERAALADAQAPDPRVSARLEEMSAHDLYQALGSGHGGTVLSALSDMARSSTPASPRPARNFREDGGHAA</sequence>
<organism evidence="3 4">
    <name type="scientific">Leptolyngbya subtilissima DQ-A4</name>
    <dbReference type="NCBI Taxonomy" id="2933933"/>
    <lineage>
        <taxon>Bacteria</taxon>
        <taxon>Bacillati</taxon>
        <taxon>Cyanobacteriota</taxon>
        <taxon>Cyanophyceae</taxon>
        <taxon>Leptolyngbyales</taxon>
        <taxon>Leptolyngbyaceae</taxon>
        <taxon>Leptolyngbya group</taxon>
        <taxon>Leptolyngbya</taxon>
    </lineage>
</organism>
<dbReference type="RefSeq" id="WP_190708047.1">
    <property type="nucleotide sequence ID" value="NZ_JAMPKX010000027.1"/>
</dbReference>
<feature type="coiled-coil region" evidence="1">
    <location>
        <begin position="68"/>
        <end position="95"/>
    </location>
</feature>
<keyword evidence="4" id="KW-1185">Reference proteome</keyword>
<protein>
    <submittedName>
        <fullName evidence="3">Uncharacterized protein</fullName>
    </submittedName>
</protein>
<proteinExistence type="predicted"/>
<reference evidence="3 4" key="1">
    <citation type="submission" date="2022-04" db="EMBL/GenBank/DDBJ databases">
        <title>Positive selection, recombination, and allopatry shape intraspecific diversity of widespread and dominant cyanobacteria.</title>
        <authorList>
            <person name="Wei J."/>
            <person name="Shu W."/>
            <person name="Hu C."/>
        </authorList>
    </citation>
    <scope>NUCLEOTIDE SEQUENCE [LARGE SCALE GENOMIC DNA]</scope>
    <source>
        <strain evidence="3 4">DQ-A4</strain>
    </source>
</reference>
<gene>
    <name evidence="3" type="ORF">NC992_25825</name>
</gene>
<comment type="caution">
    <text evidence="3">The sequence shown here is derived from an EMBL/GenBank/DDBJ whole genome shotgun (WGS) entry which is preliminary data.</text>
</comment>
<feature type="compositionally biased region" description="Basic and acidic residues" evidence="2">
    <location>
        <begin position="238"/>
        <end position="247"/>
    </location>
</feature>
<accession>A0ABV0KEJ8</accession>
<evidence type="ECO:0000313" key="3">
    <source>
        <dbReference type="EMBL" id="MEP0950312.1"/>
    </source>
</evidence>
<dbReference type="Proteomes" id="UP001482513">
    <property type="component" value="Unassembled WGS sequence"/>
</dbReference>